<accession>A0ABX0XEN6</accession>
<sequence>MINTSIKILLFFLIAPISLLGQNNCQIIDEDGRGIPYVNVYLPSESSGVLSDENGHFTFPDGGLSDATEVVFSCLNFKVLTTTVAAGKSSATSCSFALEQENYELAAIEVTASTPEYSSKWLGVPAPRFYSRRGYNLGGSGSERAVLIENKKKGRLDRISVFVSNVTVDSFNVEVNIYDFKDGVAGGKLQKERIFVTIAESDNNEAYEILVKDLNLYVTGSFLVSVTMLNVLDGGVAMLESVVKKKHEGFEHRMDGRWVIASDAPCISALVSYPK</sequence>
<evidence type="ECO:0000313" key="1">
    <source>
        <dbReference type="EMBL" id="NJC27212.1"/>
    </source>
</evidence>
<gene>
    <name evidence="1" type="ORF">GGR27_002725</name>
</gene>
<dbReference type="Proteomes" id="UP000770785">
    <property type="component" value="Unassembled WGS sequence"/>
</dbReference>
<dbReference type="RefSeq" id="WP_168038088.1">
    <property type="nucleotide sequence ID" value="NZ_JAATJH010000004.1"/>
</dbReference>
<organism evidence="1 2">
    <name type="scientific">Neolewinella antarctica</name>
    <dbReference type="NCBI Taxonomy" id="442734"/>
    <lineage>
        <taxon>Bacteria</taxon>
        <taxon>Pseudomonadati</taxon>
        <taxon>Bacteroidota</taxon>
        <taxon>Saprospiria</taxon>
        <taxon>Saprospirales</taxon>
        <taxon>Lewinellaceae</taxon>
        <taxon>Neolewinella</taxon>
    </lineage>
</organism>
<reference evidence="1 2" key="1">
    <citation type="submission" date="2020-03" db="EMBL/GenBank/DDBJ databases">
        <title>Genomic Encyclopedia of Type Strains, Phase IV (KMG-IV): sequencing the most valuable type-strain genomes for metagenomic binning, comparative biology and taxonomic classification.</title>
        <authorList>
            <person name="Goeker M."/>
        </authorList>
    </citation>
    <scope>NUCLEOTIDE SEQUENCE [LARGE SCALE GENOMIC DNA]</scope>
    <source>
        <strain evidence="1 2">DSM 105096</strain>
    </source>
</reference>
<dbReference type="Pfam" id="PF13715">
    <property type="entry name" value="CarbopepD_reg_2"/>
    <property type="match status" value="1"/>
</dbReference>
<keyword evidence="2" id="KW-1185">Reference proteome</keyword>
<evidence type="ECO:0000313" key="2">
    <source>
        <dbReference type="Proteomes" id="UP000770785"/>
    </source>
</evidence>
<comment type="caution">
    <text evidence="1">The sequence shown here is derived from an EMBL/GenBank/DDBJ whole genome shotgun (WGS) entry which is preliminary data.</text>
</comment>
<dbReference type="InterPro" id="IPR008969">
    <property type="entry name" value="CarboxyPept-like_regulatory"/>
</dbReference>
<dbReference type="SUPFAM" id="SSF49464">
    <property type="entry name" value="Carboxypeptidase regulatory domain-like"/>
    <property type="match status" value="1"/>
</dbReference>
<proteinExistence type="predicted"/>
<protein>
    <recommendedName>
        <fullName evidence="3">Carboxypeptidase-like regulatory domain-containing protein</fullName>
    </recommendedName>
</protein>
<dbReference type="EMBL" id="JAATJH010000004">
    <property type="protein sequence ID" value="NJC27212.1"/>
    <property type="molecule type" value="Genomic_DNA"/>
</dbReference>
<name>A0ABX0XEN6_9BACT</name>
<evidence type="ECO:0008006" key="3">
    <source>
        <dbReference type="Google" id="ProtNLM"/>
    </source>
</evidence>